<dbReference type="PANTHER" id="PTHR47396">
    <property type="entry name" value="TYPE I RESTRICTION ENZYME ECOKI R PROTEIN"/>
    <property type="match status" value="1"/>
</dbReference>
<keyword evidence="1" id="KW-0067">ATP-binding</keyword>
<name>A0AAV5S6U9_MAUHU</name>
<sequence length="687" mass="78282">MFVKRVVPLMIKKARNYVTNASLRDYQAEAIHSCTDAVDSGIKRIGVSLPTGGGKTVVFANLIDCMKQRSKKKKFRTLVLVHRRELALQARNAIEKYCPADNVEIEMSAMKADVNDSDVIVASVQSLIRRLEKYDPTDIDMIIVDEAHHCVAKTYRSILQHFNADSNDTMIPVVGFSATFERTDGKSLSEVFQKIVYHKEILDMIDNKWLCESKFTTVDVKADFSKIEGTSVGKDFDLGKLSKVMNVPEINQVILATYLEKKKEHGIKSSLLFGIDIAHLKALHEVFESNGVKSMYVTSETKKYDRESIIEDFKSGKIEVLMNCGIFTEGTDIPNIDCVLLCRPTKSRPLLVQMIGRGMRLHHSKEYCHVIDFINSSDVGVISVPNLLGMEDSSTPLDEKTLDEIKEIKEAINEEMEKEKEKVEKASEELALQNMKMHDNYYKEFQEMVSKFDAMELTMTTYESLSQFCEQSNPASNESFAKMELIEKEHKILFDSKRPWVKFQKDAWALSICSGSHVRLYKEVSKPKNDAAERRYVLKMYREIPTFEPKEQAVRFTSNDVVASKNLQEVVNKVDAIIAELQEGGSTSHANSARVDVSKFSRWRRDRPSQKQAQRVTRLLKQRFDKESWNYINISSNDIDDYVKGMSKGSASDLIFSASLAPVFPVRNLLRALDCQANMKQTTFLRM</sequence>
<keyword evidence="1" id="KW-0378">Hydrolase</keyword>
<dbReference type="InterPro" id="IPR006935">
    <property type="entry name" value="Helicase/UvrB_N"/>
</dbReference>
<evidence type="ECO:0000313" key="6">
    <source>
        <dbReference type="Proteomes" id="UP001377567"/>
    </source>
</evidence>
<dbReference type="EMBL" id="BTGD01000025">
    <property type="protein sequence ID" value="GMM58812.1"/>
    <property type="molecule type" value="Genomic_DNA"/>
</dbReference>
<dbReference type="PROSITE" id="PS51194">
    <property type="entry name" value="HELICASE_CTER"/>
    <property type="match status" value="1"/>
</dbReference>
<dbReference type="CDD" id="cd18032">
    <property type="entry name" value="DEXHc_RE_I_III_res"/>
    <property type="match status" value="1"/>
</dbReference>
<evidence type="ECO:0000259" key="4">
    <source>
        <dbReference type="PROSITE" id="PS51194"/>
    </source>
</evidence>
<dbReference type="InterPro" id="IPR014001">
    <property type="entry name" value="Helicase_ATP-bd"/>
</dbReference>
<dbReference type="PROSITE" id="PS51192">
    <property type="entry name" value="HELICASE_ATP_BIND_1"/>
    <property type="match status" value="1"/>
</dbReference>
<dbReference type="AlphaFoldDB" id="A0AAV5S6U9"/>
<gene>
    <name evidence="5" type="ORF">DAKH74_054290</name>
</gene>
<dbReference type="Pfam" id="PF00271">
    <property type="entry name" value="Helicase_C"/>
    <property type="match status" value="1"/>
</dbReference>
<dbReference type="GO" id="GO:0070125">
    <property type="term" value="P:mitochondrial translational elongation"/>
    <property type="evidence" value="ECO:0007669"/>
    <property type="project" value="TreeGrafter"/>
</dbReference>
<dbReference type="GO" id="GO:0005759">
    <property type="term" value="C:mitochondrial matrix"/>
    <property type="evidence" value="ECO:0007669"/>
    <property type="project" value="TreeGrafter"/>
</dbReference>
<dbReference type="InterPro" id="IPR001650">
    <property type="entry name" value="Helicase_C-like"/>
</dbReference>
<dbReference type="InterPro" id="IPR027417">
    <property type="entry name" value="P-loop_NTPase"/>
</dbReference>
<reference evidence="5 6" key="1">
    <citation type="journal article" date="2023" name="Elife">
        <title>Identification of key yeast species and microbe-microbe interactions impacting larval growth of Drosophila in the wild.</title>
        <authorList>
            <person name="Mure A."/>
            <person name="Sugiura Y."/>
            <person name="Maeda R."/>
            <person name="Honda K."/>
            <person name="Sakurai N."/>
            <person name="Takahashi Y."/>
            <person name="Watada M."/>
            <person name="Katoh T."/>
            <person name="Gotoh A."/>
            <person name="Gotoh Y."/>
            <person name="Taniguchi I."/>
            <person name="Nakamura K."/>
            <person name="Hayashi T."/>
            <person name="Katayama T."/>
            <person name="Uemura T."/>
            <person name="Hattori Y."/>
        </authorList>
    </citation>
    <scope>NUCLEOTIDE SEQUENCE [LARGE SCALE GENOMIC DNA]</scope>
    <source>
        <strain evidence="5 6">KH-74</strain>
    </source>
</reference>
<dbReference type="GO" id="GO:0005524">
    <property type="term" value="F:ATP binding"/>
    <property type="evidence" value="ECO:0007669"/>
    <property type="project" value="InterPro"/>
</dbReference>
<dbReference type="GO" id="GO:0061749">
    <property type="term" value="F:forked DNA-dependent helicase activity"/>
    <property type="evidence" value="ECO:0007669"/>
    <property type="project" value="TreeGrafter"/>
</dbReference>
<dbReference type="GO" id="GO:0032042">
    <property type="term" value="P:mitochondrial DNA metabolic process"/>
    <property type="evidence" value="ECO:0007669"/>
    <property type="project" value="TreeGrafter"/>
</dbReference>
<evidence type="ECO:0000259" key="3">
    <source>
        <dbReference type="PROSITE" id="PS51192"/>
    </source>
</evidence>
<dbReference type="CDD" id="cd18799">
    <property type="entry name" value="SF2_C_EcoAI-like"/>
    <property type="match status" value="1"/>
</dbReference>
<feature type="domain" description="Helicase C-terminal" evidence="4">
    <location>
        <begin position="249"/>
        <end position="431"/>
    </location>
</feature>
<dbReference type="Pfam" id="PF04851">
    <property type="entry name" value="ResIII"/>
    <property type="match status" value="1"/>
</dbReference>
<dbReference type="Gene3D" id="3.40.50.300">
    <property type="entry name" value="P-loop containing nucleotide triphosphate hydrolases"/>
    <property type="match status" value="2"/>
</dbReference>
<dbReference type="GO" id="GO:0000403">
    <property type="term" value="F:Y-form DNA binding"/>
    <property type="evidence" value="ECO:0007669"/>
    <property type="project" value="TreeGrafter"/>
</dbReference>
<dbReference type="SMART" id="SM00487">
    <property type="entry name" value="DEXDc"/>
    <property type="match status" value="1"/>
</dbReference>
<evidence type="ECO:0000256" key="1">
    <source>
        <dbReference type="ARBA" id="ARBA00022806"/>
    </source>
</evidence>
<dbReference type="InterPro" id="IPR050742">
    <property type="entry name" value="Helicase_Restrict-Modif_Enz"/>
</dbReference>
<keyword evidence="6" id="KW-1185">Reference proteome</keyword>
<protein>
    <submittedName>
        <fullName evidence="5">Double-stranded DNA-dependent ATPase</fullName>
    </submittedName>
</protein>
<dbReference type="Proteomes" id="UP001377567">
    <property type="component" value="Unassembled WGS sequence"/>
</dbReference>
<organism evidence="5 6">
    <name type="scientific">Maudiozyma humilis</name>
    <name type="common">Sour dough yeast</name>
    <name type="synonym">Kazachstania humilis</name>
    <dbReference type="NCBI Taxonomy" id="51915"/>
    <lineage>
        <taxon>Eukaryota</taxon>
        <taxon>Fungi</taxon>
        <taxon>Dikarya</taxon>
        <taxon>Ascomycota</taxon>
        <taxon>Saccharomycotina</taxon>
        <taxon>Saccharomycetes</taxon>
        <taxon>Saccharomycetales</taxon>
        <taxon>Saccharomycetaceae</taxon>
        <taxon>Maudiozyma</taxon>
    </lineage>
</organism>
<dbReference type="SUPFAM" id="SSF52540">
    <property type="entry name" value="P-loop containing nucleoside triphosphate hydrolases"/>
    <property type="match status" value="1"/>
</dbReference>
<keyword evidence="1" id="KW-0547">Nucleotide-binding</keyword>
<dbReference type="GO" id="GO:0016787">
    <property type="term" value="F:hydrolase activity"/>
    <property type="evidence" value="ECO:0007669"/>
    <property type="project" value="InterPro"/>
</dbReference>
<proteinExistence type="predicted"/>
<feature type="domain" description="Helicase ATP-binding" evidence="3">
    <location>
        <begin position="36"/>
        <end position="198"/>
    </location>
</feature>
<feature type="coiled-coil region" evidence="2">
    <location>
        <begin position="402"/>
        <end position="436"/>
    </location>
</feature>
<dbReference type="GO" id="GO:0036121">
    <property type="term" value="F:double-stranded DNA helicase activity"/>
    <property type="evidence" value="ECO:0007669"/>
    <property type="project" value="TreeGrafter"/>
</dbReference>
<comment type="caution">
    <text evidence="5">The sequence shown here is derived from an EMBL/GenBank/DDBJ whole genome shotgun (WGS) entry which is preliminary data.</text>
</comment>
<evidence type="ECO:0000256" key="2">
    <source>
        <dbReference type="SAM" id="Coils"/>
    </source>
</evidence>
<keyword evidence="1" id="KW-0347">Helicase</keyword>
<dbReference type="PANTHER" id="PTHR47396:SF1">
    <property type="entry name" value="ATP-DEPENDENT HELICASE IRC3-RELATED"/>
    <property type="match status" value="1"/>
</dbReference>
<dbReference type="SMART" id="SM00490">
    <property type="entry name" value="HELICc"/>
    <property type="match status" value="1"/>
</dbReference>
<accession>A0AAV5S6U9</accession>
<keyword evidence="2" id="KW-0175">Coiled coil</keyword>
<evidence type="ECO:0000313" key="5">
    <source>
        <dbReference type="EMBL" id="GMM58812.1"/>
    </source>
</evidence>